<proteinExistence type="predicted"/>
<accession>A0A4Y2N3N0</accession>
<name>A0A4Y2N3N0_ARAVE</name>
<dbReference type="AlphaFoldDB" id="A0A4Y2N3N0"/>
<dbReference type="Proteomes" id="UP000499080">
    <property type="component" value="Unassembled WGS sequence"/>
</dbReference>
<gene>
    <name evidence="1" type="ORF">AVEN_213375_1</name>
</gene>
<reference evidence="1 2" key="1">
    <citation type="journal article" date="2019" name="Sci. Rep.">
        <title>Orb-weaving spider Araneus ventricosus genome elucidates the spidroin gene catalogue.</title>
        <authorList>
            <person name="Kono N."/>
            <person name="Nakamura H."/>
            <person name="Ohtoshi R."/>
            <person name="Moran D.A.P."/>
            <person name="Shinohara A."/>
            <person name="Yoshida Y."/>
            <person name="Fujiwara M."/>
            <person name="Mori M."/>
            <person name="Tomita M."/>
            <person name="Arakawa K."/>
        </authorList>
    </citation>
    <scope>NUCLEOTIDE SEQUENCE [LARGE SCALE GENOMIC DNA]</scope>
</reference>
<dbReference type="EMBL" id="BGPR01008472">
    <property type="protein sequence ID" value="GBN34038.1"/>
    <property type="molecule type" value="Genomic_DNA"/>
</dbReference>
<sequence>MFLILFLLNLSTAQLFFPTGILNILEVAGIHRSALRPAGRPTAYKLLPSGSWRSEKEEIVFPRTFPWEFSLLVTVRVKKSFSGGFLLRVLHSESLQVSVCEGYKMQVVL</sequence>
<evidence type="ECO:0000313" key="2">
    <source>
        <dbReference type="Proteomes" id="UP000499080"/>
    </source>
</evidence>
<dbReference type="Gene3D" id="2.60.120.200">
    <property type="match status" value="1"/>
</dbReference>
<evidence type="ECO:0000313" key="1">
    <source>
        <dbReference type="EMBL" id="GBN34038.1"/>
    </source>
</evidence>
<protein>
    <submittedName>
        <fullName evidence="1">Uncharacterized protein</fullName>
    </submittedName>
</protein>
<organism evidence="1 2">
    <name type="scientific">Araneus ventricosus</name>
    <name type="common">Orbweaver spider</name>
    <name type="synonym">Epeira ventricosa</name>
    <dbReference type="NCBI Taxonomy" id="182803"/>
    <lineage>
        <taxon>Eukaryota</taxon>
        <taxon>Metazoa</taxon>
        <taxon>Ecdysozoa</taxon>
        <taxon>Arthropoda</taxon>
        <taxon>Chelicerata</taxon>
        <taxon>Arachnida</taxon>
        <taxon>Araneae</taxon>
        <taxon>Araneomorphae</taxon>
        <taxon>Entelegynae</taxon>
        <taxon>Araneoidea</taxon>
        <taxon>Araneidae</taxon>
        <taxon>Araneus</taxon>
    </lineage>
</organism>
<comment type="caution">
    <text evidence="1">The sequence shown here is derived from an EMBL/GenBank/DDBJ whole genome shotgun (WGS) entry which is preliminary data.</text>
</comment>
<dbReference type="OrthoDB" id="6434641at2759"/>
<keyword evidence="2" id="KW-1185">Reference proteome</keyword>